<evidence type="ECO:0000313" key="2">
    <source>
        <dbReference type="Proteomes" id="UP000887159"/>
    </source>
</evidence>
<proteinExistence type="predicted"/>
<dbReference type="EMBL" id="BMAU01021405">
    <property type="protein sequence ID" value="GFY32850.1"/>
    <property type="molecule type" value="Genomic_DNA"/>
</dbReference>
<dbReference type="AlphaFoldDB" id="A0A8X7BIU5"/>
<gene>
    <name evidence="1" type="ORF">TNCV_4024741</name>
</gene>
<accession>A0A8X7BIU5</accession>
<organism evidence="1 2">
    <name type="scientific">Trichonephila clavipes</name>
    <name type="common">Golden silk orbweaver</name>
    <name type="synonym">Nephila clavipes</name>
    <dbReference type="NCBI Taxonomy" id="2585209"/>
    <lineage>
        <taxon>Eukaryota</taxon>
        <taxon>Metazoa</taxon>
        <taxon>Ecdysozoa</taxon>
        <taxon>Arthropoda</taxon>
        <taxon>Chelicerata</taxon>
        <taxon>Arachnida</taxon>
        <taxon>Araneae</taxon>
        <taxon>Araneomorphae</taxon>
        <taxon>Entelegynae</taxon>
        <taxon>Araneoidea</taxon>
        <taxon>Nephilidae</taxon>
        <taxon>Trichonephila</taxon>
    </lineage>
</organism>
<comment type="caution">
    <text evidence="1">The sequence shown here is derived from an EMBL/GenBank/DDBJ whole genome shotgun (WGS) entry which is preliminary data.</text>
</comment>
<keyword evidence="2" id="KW-1185">Reference proteome</keyword>
<reference evidence="1" key="1">
    <citation type="submission" date="2020-08" db="EMBL/GenBank/DDBJ databases">
        <title>Multicomponent nature underlies the extraordinary mechanical properties of spider dragline silk.</title>
        <authorList>
            <person name="Kono N."/>
            <person name="Nakamura H."/>
            <person name="Mori M."/>
            <person name="Yoshida Y."/>
            <person name="Ohtoshi R."/>
            <person name="Malay A.D."/>
            <person name="Moran D.A.P."/>
            <person name="Tomita M."/>
            <person name="Numata K."/>
            <person name="Arakawa K."/>
        </authorList>
    </citation>
    <scope>NUCLEOTIDE SEQUENCE</scope>
</reference>
<evidence type="ECO:0000313" key="1">
    <source>
        <dbReference type="EMBL" id="GFY32850.1"/>
    </source>
</evidence>
<name>A0A8X7BIU5_TRICX</name>
<protein>
    <submittedName>
        <fullName evidence="1">Uncharacterized protein</fullName>
    </submittedName>
</protein>
<dbReference type="Proteomes" id="UP000887159">
    <property type="component" value="Unassembled WGS sequence"/>
</dbReference>
<sequence length="68" mass="7667">MMWEQVLHIHVIFVFGIYINDISFELRTNSKISPSAIIRAVHPLSSSAAKKASDDTVGLLFPIFCSFR</sequence>